<dbReference type="EMBL" id="AM426170">
    <property type="protein sequence ID" value="CAN66718.1"/>
    <property type="molecule type" value="Genomic_DNA"/>
</dbReference>
<reference evidence="1" key="1">
    <citation type="journal article" date="2007" name="PLoS ONE">
        <title>The first genome sequence of an elite grapevine cultivar (Pinot noir Vitis vinifera L.): coping with a highly heterozygous genome.</title>
        <authorList>
            <person name="Velasco R."/>
            <person name="Zharkikh A."/>
            <person name="Troggio M."/>
            <person name="Cartwright D.A."/>
            <person name="Cestaro A."/>
            <person name="Pruss D."/>
            <person name="Pindo M."/>
            <person name="FitzGerald L.M."/>
            <person name="Vezzulli S."/>
            <person name="Reid J."/>
            <person name="Malacarne G."/>
            <person name="Iliev D."/>
            <person name="Coppola G."/>
            <person name="Wardell B."/>
            <person name="Micheletti D."/>
            <person name="Macalma T."/>
            <person name="Facci M."/>
            <person name="Mitchell J.T."/>
            <person name="Perazzolli M."/>
            <person name="Eldredge G."/>
            <person name="Gatto P."/>
            <person name="Oyzerski R."/>
            <person name="Moretto M."/>
            <person name="Gutin N."/>
            <person name="Stefanini M."/>
            <person name="Chen Y."/>
            <person name="Segala C."/>
            <person name="Davenport C."/>
            <person name="Dematte L."/>
            <person name="Mraz A."/>
            <person name="Battilana J."/>
            <person name="Stormo K."/>
            <person name="Costa F."/>
            <person name="Tao Q."/>
            <person name="Si-Ammour A."/>
            <person name="Harkins T."/>
            <person name="Lackey A."/>
            <person name="Perbost C."/>
            <person name="Taillon B."/>
            <person name="Stella A."/>
            <person name="Solovyev V."/>
            <person name="Fawcett J.A."/>
            <person name="Sterck L."/>
            <person name="Vandepoele K."/>
            <person name="Grando S.M."/>
            <person name="Toppo S."/>
            <person name="Moser C."/>
            <person name="Lanchbury J."/>
            <person name="Bogden R."/>
            <person name="Skolnick M."/>
            <person name="Sgaramella V."/>
            <person name="Bhatnagar S.K."/>
            <person name="Fontana P."/>
            <person name="Gutin A."/>
            <person name="Van de Peer Y."/>
            <person name="Salamini F."/>
            <person name="Viola R."/>
        </authorList>
    </citation>
    <scope>NUCLEOTIDE SEQUENCE</scope>
</reference>
<evidence type="ECO:0000313" key="1">
    <source>
        <dbReference type="EMBL" id="CAN66718.1"/>
    </source>
</evidence>
<name>A5AGG8_VITVI</name>
<protein>
    <submittedName>
        <fullName evidence="1">Uncharacterized protein</fullName>
    </submittedName>
</protein>
<organism evidence="1">
    <name type="scientific">Vitis vinifera</name>
    <name type="common">Grape</name>
    <dbReference type="NCBI Taxonomy" id="29760"/>
    <lineage>
        <taxon>Eukaryota</taxon>
        <taxon>Viridiplantae</taxon>
        <taxon>Streptophyta</taxon>
        <taxon>Embryophyta</taxon>
        <taxon>Tracheophyta</taxon>
        <taxon>Spermatophyta</taxon>
        <taxon>Magnoliopsida</taxon>
        <taxon>eudicotyledons</taxon>
        <taxon>Gunneridae</taxon>
        <taxon>Pentapetalae</taxon>
        <taxon>rosids</taxon>
        <taxon>Vitales</taxon>
        <taxon>Vitaceae</taxon>
        <taxon>Viteae</taxon>
        <taxon>Vitis</taxon>
    </lineage>
</organism>
<proteinExistence type="predicted"/>
<accession>A5AGG8</accession>
<gene>
    <name evidence="1" type="ORF">VITISV_027096</name>
</gene>
<dbReference type="AlphaFoldDB" id="A5AGG8"/>
<sequence length="217" mass="24161">MIVVGDDMLADGGNRRASSGLPRKIETGDIRRKEEGLFHPLIHLCSHVLNCDNALDCASPFEKTLAAPNLEDDVISYSTPPIIHLSNSSLPLRGRRLRLCLHLRCSAASQLRRRQQLQQRRLLKFPCHELLHSETEFHPRKCEQPLASAQRLPSFTPISSEAAVSAPSLSSSRRLHSSHRRMESWVEACCGGESHGSPLAPLPCLDRYPMSFPISSL</sequence>